<evidence type="ECO:0000256" key="1">
    <source>
        <dbReference type="SAM" id="MobiDB-lite"/>
    </source>
</evidence>
<feature type="compositionally biased region" description="Polar residues" evidence="1">
    <location>
        <begin position="33"/>
        <end position="50"/>
    </location>
</feature>
<name>A0ABR3JNA5_9AGAR</name>
<organism evidence="2 3">
    <name type="scientific">Hohenbuehelia grisea</name>
    <dbReference type="NCBI Taxonomy" id="104357"/>
    <lineage>
        <taxon>Eukaryota</taxon>
        <taxon>Fungi</taxon>
        <taxon>Dikarya</taxon>
        <taxon>Basidiomycota</taxon>
        <taxon>Agaricomycotina</taxon>
        <taxon>Agaricomycetes</taxon>
        <taxon>Agaricomycetidae</taxon>
        <taxon>Agaricales</taxon>
        <taxon>Pleurotineae</taxon>
        <taxon>Pleurotaceae</taxon>
        <taxon>Hohenbuehelia</taxon>
    </lineage>
</organism>
<comment type="caution">
    <text evidence="2">The sequence shown here is derived from an EMBL/GenBank/DDBJ whole genome shotgun (WGS) entry which is preliminary data.</text>
</comment>
<protein>
    <submittedName>
        <fullName evidence="2">Uncharacterized protein</fullName>
    </submittedName>
</protein>
<dbReference type="EMBL" id="JASNQZ010000005">
    <property type="protein sequence ID" value="KAL0957305.1"/>
    <property type="molecule type" value="Genomic_DNA"/>
</dbReference>
<keyword evidence="3" id="KW-1185">Reference proteome</keyword>
<gene>
    <name evidence="2" type="ORF">HGRIS_001115</name>
</gene>
<reference evidence="3" key="1">
    <citation type="submission" date="2024-06" db="EMBL/GenBank/DDBJ databases">
        <title>Multi-omics analyses provide insights into the biosynthesis of the anticancer antibiotic pleurotin in Hohenbuehelia grisea.</title>
        <authorList>
            <person name="Weaver J.A."/>
            <person name="Alberti F."/>
        </authorList>
    </citation>
    <scope>NUCLEOTIDE SEQUENCE [LARGE SCALE GENOMIC DNA]</scope>
    <source>
        <strain evidence="3">T-177</strain>
    </source>
</reference>
<evidence type="ECO:0000313" key="2">
    <source>
        <dbReference type="EMBL" id="KAL0957305.1"/>
    </source>
</evidence>
<feature type="region of interest" description="Disordered" evidence="1">
    <location>
        <begin position="33"/>
        <end position="52"/>
    </location>
</feature>
<evidence type="ECO:0000313" key="3">
    <source>
        <dbReference type="Proteomes" id="UP001556367"/>
    </source>
</evidence>
<sequence>MMSPSQIKTGESMRQSSTRALLSELLAHGLTQTVNKDQSSADHSITQGRTETPFGCSSPLIIEEKPELGTGGDCSVQASFSFQSTWLQNQILSCSPIYHDISVITLVQYTRGQLVLQTPVACIQQAPRAAPPT</sequence>
<proteinExistence type="predicted"/>
<accession>A0ABR3JNA5</accession>
<dbReference type="Proteomes" id="UP001556367">
    <property type="component" value="Unassembled WGS sequence"/>
</dbReference>